<dbReference type="AlphaFoldDB" id="A0AA39QVD7"/>
<sequence>MVVPPGWNVTEPIGLAIKSYEIAEKLKHAPKSAKTFKSKIERLGRLLSLLQEVLVRIGDGRAAPLPADNFVQLKEEVIALQERIQQCEEFIAKFVHLTGDGSKKSSAAAKARWVWDEKKGNEHAVQIESHILLINLNLNIDTFARAHALQVDIPREPVPSRSDILATLPPYTSPKREGKQLQVDIPRKPVPSRSDTLETLPPYTSPKQEEKQKDWDKQPQTPGSIFGIPLEASPGDKSKDNADACCSPFPTVASSWLPYRTVASTEAGPISPSKSISSALSLDGPFTPSGARSGTASSTSRSSFTSPDLPSRDGAERIRQGSVYSEFSLDSSSPQYLLQNLYSEFSLDSSSTQYLLQNLKNTWITLERKSGKPSKKPVGVIEIFRNFETNQRCIKISPPRRFNVIYYLNCSSGRAVIPHIEHPEALDPKDGHQVRLEKIDFRLERLPSREKSETSPRMDRLSSVASSAASIMSTSTSASMSNDTRFRKEDRLVVEFGDSDHYRLFQEVVLGPDVELHAEIPAWEIFAKSRNVKNKIKESSMPCLRLWRRGRFQYLLFPANTSPWITYKEFRMNHFELDEVDKTSIRLRVNLVNTAGEPMGLTRPIDIENLRNLEYLLIKFEKKKEKAEFTITATFDAF</sequence>
<accession>A0AA39QVD7</accession>
<feature type="region of interest" description="Disordered" evidence="1">
    <location>
        <begin position="285"/>
        <end position="317"/>
    </location>
</feature>
<keyword evidence="3" id="KW-1185">Reference proteome</keyword>
<evidence type="ECO:0000313" key="3">
    <source>
        <dbReference type="Proteomes" id="UP001166286"/>
    </source>
</evidence>
<name>A0AA39QVD7_9LECA</name>
<protein>
    <submittedName>
        <fullName evidence="2">Uncharacterized protein</fullName>
    </submittedName>
</protein>
<feature type="compositionally biased region" description="Basic and acidic residues" evidence="1">
    <location>
        <begin position="207"/>
        <end position="217"/>
    </location>
</feature>
<feature type="compositionally biased region" description="Low complexity" evidence="1">
    <location>
        <begin position="285"/>
        <end position="307"/>
    </location>
</feature>
<reference evidence="2" key="1">
    <citation type="submission" date="2023-03" db="EMBL/GenBank/DDBJ databases">
        <title>Complete genome of Cladonia borealis.</title>
        <authorList>
            <person name="Park H."/>
        </authorList>
    </citation>
    <scope>NUCLEOTIDE SEQUENCE</scope>
    <source>
        <strain evidence="2">ANT050790</strain>
    </source>
</reference>
<dbReference type="Proteomes" id="UP001166286">
    <property type="component" value="Unassembled WGS sequence"/>
</dbReference>
<gene>
    <name evidence="2" type="ORF">JMJ35_007326</name>
</gene>
<evidence type="ECO:0000313" key="2">
    <source>
        <dbReference type="EMBL" id="KAK0509932.1"/>
    </source>
</evidence>
<feature type="region of interest" description="Disordered" evidence="1">
    <location>
        <begin position="160"/>
        <end position="243"/>
    </location>
</feature>
<evidence type="ECO:0000256" key="1">
    <source>
        <dbReference type="SAM" id="MobiDB-lite"/>
    </source>
</evidence>
<organism evidence="2 3">
    <name type="scientific">Cladonia borealis</name>
    <dbReference type="NCBI Taxonomy" id="184061"/>
    <lineage>
        <taxon>Eukaryota</taxon>
        <taxon>Fungi</taxon>
        <taxon>Dikarya</taxon>
        <taxon>Ascomycota</taxon>
        <taxon>Pezizomycotina</taxon>
        <taxon>Lecanoromycetes</taxon>
        <taxon>OSLEUM clade</taxon>
        <taxon>Lecanoromycetidae</taxon>
        <taxon>Lecanorales</taxon>
        <taxon>Lecanorineae</taxon>
        <taxon>Cladoniaceae</taxon>
        <taxon>Cladonia</taxon>
    </lineage>
</organism>
<comment type="caution">
    <text evidence="2">The sequence shown here is derived from an EMBL/GenBank/DDBJ whole genome shotgun (WGS) entry which is preliminary data.</text>
</comment>
<dbReference type="EMBL" id="JAFEKC020000017">
    <property type="protein sequence ID" value="KAK0509932.1"/>
    <property type="molecule type" value="Genomic_DNA"/>
</dbReference>
<proteinExistence type="predicted"/>